<dbReference type="GO" id="GO:0009736">
    <property type="term" value="P:cytokinin-activated signaling pathway"/>
    <property type="evidence" value="ECO:0007669"/>
    <property type="project" value="TreeGrafter"/>
</dbReference>
<keyword evidence="1" id="KW-0863">Zinc-finger</keyword>
<dbReference type="GO" id="GO:0005634">
    <property type="term" value="C:nucleus"/>
    <property type="evidence" value="ECO:0007669"/>
    <property type="project" value="TreeGrafter"/>
</dbReference>
<evidence type="ECO:0000256" key="1">
    <source>
        <dbReference type="PROSITE-ProRule" id="PRU00042"/>
    </source>
</evidence>
<evidence type="ECO:0000313" key="5">
    <source>
        <dbReference type="Proteomes" id="UP000317650"/>
    </source>
</evidence>
<dbReference type="InterPro" id="IPR044299">
    <property type="entry name" value="GIS3/ZFP5/ZFP6"/>
</dbReference>
<organism evidence="4 5">
    <name type="scientific">Musa balbisiana</name>
    <name type="common">Banana</name>
    <dbReference type="NCBI Taxonomy" id="52838"/>
    <lineage>
        <taxon>Eukaryota</taxon>
        <taxon>Viridiplantae</taxon>
        <taxon>Streptophyta</taxon>
        <taxon>Embryophyta</taxon>
        <taxon>Tracheophyta</taxon>
        <taxon>Spermatophyta</taxon>
        <taxon>Magnoliopsida</taxon>
        <taxon>Liliopsida</taxon>
        <taxon>Zingiberales</taxon>
        <taxon>Musaceae</taxon>
        <taxon>Musa</taxon>
    </lineage>
</organism>
<dbReference type="Proteomes" id="UP000317650">
    <property type="component" value="Chromosome 8"/>
</dbReference>
<proteinExistence type="predicted"/>
<feature type="compositionally biased region" description="Low complexity" evidence="2">
    <location>
        <begin position="20"/>
        <end position="32"/>
    </location>
</feature>
<dbReference type="InterPro" id="IPR013087">
    <property type="entry name" value="Znf_C2H2_type"/>
</dbReference>
<dbReference type="PROSITE" id="PS00028">
    <property type="entry name" value="ZINC_FINGER_C2H2_1"/>
    <property type="match status" value="1"/>
</dbReference>
<feature type="domain" description="C2H2-type" evidence="3">
    <location>
        <begin position="43"/>
        <end position="70"/>
    </location>
</feature>
<dbReference type="EMBL" id="PYDT01000002">
    <property type="protein sequence ID" value="THU69598.1"/>
    <property type="molecule type" value="Genomic_DNA"/>
</dbReference>
<comment type="caution">
    <text evidence="4">The sequence shown here is derived from an EMBL/GenBank/DDBJ whole genome shotgun (WGS) entry which is preliminary data.</text>
</comment>
<dbReference type="PANTHER" id="PTHR46353">
    <property type="entry name" value="ZINC FINGER PROTEIN 5"/>
    <property type="match status" value="1"/>
</dbReference>
<keyword evidence="5" id="KW-1185">Reference proteome</keyword>
<evidence type="ECO:0000256" key="2">
    <source>
        <dbReference type="SAM" id="MobiDB-lite"/>
    </source>
</evidence>
<reference evidence="4 5" key="1">
    <citation type="journal article" date="2019" name="Nat. Plants">
        <title>Genome sequencing of Musa balbisiana reveals subgenome evolution and function divergence in polyploid bananas.</title>
        <authorList>
            <person name="Yao X."/>
        </authorList>
    </citation>
    <scope>NUCLEOTIDE SEQUENCE [LARGE SCALE GENOMIC DNA]</scope>
    <source>
        <strain evidence="5">cv. DH-PKW</strain>
        <tissue evidence="4">Leaves</tissue>
    </source>
</reference>
<dbReference type="GO" id="GO:0000976">
    <property type="term" value="F:transcription cis-regulatory region binding"/>
    <property type="evidence" value="ECO:0007669"/>
    <property type="project" value="TreeGrafter"/>
</dbReference>
<dbReference type="Gene3D" id="3.30.160.60">
    <property type="entry name" value="Classic Zinc Finger"/>
    <property type="match status" value="1"/>
</dbReference>
<dbReference type="GO" id="GO:0010090">
    <property type="term" value="P:trichome morphogenesis"/>
    <property type="evidence" value="ECO:0007669"/>
    <property type="project" value="InterPro"/>
</dbReference>
<dbReference type="GO" id="GO:0008270">
    <property type="term" value="F:zinc ion binding"/>
    <property type="evidence" value="ECO:0007669"/>
    <property type="project" value="UniProtKB-KW"/>
</dbReference>
<sequence>MKLFGFQVSKEDETGPGYDSSSSTTTTATAATPGGLRDDRRKYECQYCCREFANSQALGGHQNAHKKERQRLKRAALVQHQHHYLHSGSEGVVGCLRPPMSAFAPPSYHFDDSPTAAGALTRWVYFSNAAPVRPFHASQSCVFPPSAARVPQVTPVCSSYSAADYGGDGDRWRLYDETSVTGLTSLARFTVSRPGKMGADLAGGSLLDLQLSLAPSGF</sequence>
<accession>A0A4S8K4A1</accession>
<keyword evidence="1" id="KW-0479">Metal-binding</keyword>
<evidence type="ECO:0000259" key="3">
    <source>
        <dbReference type="PROSITE" id="PS50157"/>
    </source>
</evidence>
<dbReference type="GO" id="GO:0003700">
    <property type="term" value="F:DNA-binding transcription factor activity"/>
    <property type="evidence" value="ECO:0007669"/>
    <property type="project" value="TreeGrafter"/>
</dbReference>
<gene>
    <name evidence="4" type="ORF">C4D60_Mb08t16090</name>
</gene>
<feature type="region of interest" description="Disordered" evidence="2">
    <location>
        <begin position="11"/>
        <end position="35"/>
    </location>
</feature>
<protein>
    <recommendedName>
        <fullName evidence="3">C2H2-type domain-containing protein</fullName>
    </recommendedName>
</protein>
<dbReference type="InterPro" id="IPR036236">
    <property type="entry name" value="Znf_C2H2_sf"/>
</dbReference>
<name>A0A4S8K4A1_MUSBA</name>
<keyword evidence="1" id="KW-0862">Zinc</keyword>
<dbReference type="SUPFAM" id="SSF57667">
    <property type="entry name" value="beta-beta-alpha zinc fingers"/>
    <property type="match status" value="1"/>
</dbReference>
<dbReference type="PANTHER" id="PTHR46353:SF9">
    <property type="entry name" value="ZINC FINGER PROTEIN GIS3"/>
    <property type="match status" value="1"/>
</dbReference>
<dbReference type="GO" id="GO:0009740">
    <property type="term" value="P:gibberellic acid mediated signaling pathway"/>
    <property type="evidence" value="ECO:0007669"/>
    <property type="project" value="TreeGrafter"/>
</dbReference>
<dbReference type="AlphaFoldDB" id="A0A4S8K4A1"/>
<evidence type="ECO:0000313" key="4">
    <source>
        <dbReference type="EMBL" id="THU69598.1"/>
    </source>
</evidence>
<dbReference type="PROSITE" id="PS50157">
    <property type="entry name" value="ZINC_FINGER_C2H2_2"/>
    <property type="match status" value="1"/>
</dbReference>